<keyword evidence="2" id="KW-1185">Reference proteome</keyword>
<proteinExistence type="predicted"/>
<protein>
    <submittedName>
        <fullName evidence="1">Uncharacterized protein</fullName>
    </submittedName>
</protein>
<comment type="caution">
    <text evidence="1">The sequence shown here is derived from an EMBL/GenBank/DDBJ whole genome shotgun (WGS) entry which is preliminary data.</text>
</comment>
<accession>A0ACC1SUT8</accession>
<organism evidence="1 2">
    <name type="scientific">Fusarium decemcellulare</name>
    <dbReference type="NCBI Taxonomy" id="57161"/>
    <lineage>
        <taxon>Eukaryota</taxon>
        <taxon>Fungi</taxon>
        <taxon>Dikarya</taxon>
        <taxon>Ascomycota</taxon>
        <taxon>Pezizomycotina</taxon>
        <taxon>Sordariomycetes</taxon>
        <taxon>Hypocreomycetidae</taxon>
        <taxon>Hypocreales</taxon>
        <taxon>Nectriaceae</taxon>
        <taxon>Fusarium</taxon>
        <taxon>Fusarium decemcellulare species complex</taxon>
    </lineage>
</organism>
<evidence type="ECO:0000313" key="1">
    <source>
        <dbReference type="EMBL" id="KAJ3546949.1"/>
    </source>
</evidence>
<name>A0ACC1SUT8_9HYPO</name>
<gene>
    <name evidence="1" type="ORF">NM208_g1749</name>
</gene>
<dbReference type="EMBL" id="JANRMS010000095">
    <property type="protein sequence ID" value="KAJ3546949.1"/>
    <property type="molecule type" value="Genomic_DNA"/>
</dbReference>
<evidence type="ECO:0000313" key="2">
    <source>
        <dbReference type="Proteomes" id="UP001148629"/>
    </source>
</evidence>
<dbReference type="Proteomes" id="UP001148629">
    <property type="component" value="Unassembled WGS sequence"/>
</dbReference>
<reference evidence="1" key="1">
    <citation type="submission" date="2022-08" db="EMBL/GenBank/DDBJ databases">
        <title>Genome Sequence of Fusarium decemcellulare.</title>
        <authorList>
            <person name="Buettner E."/>
        </authorList>
    </citation>
    <scope>NUCLEOTIDE SEQUENCE</scope>
    <source>
        <strain evidence="1">Babe19</strain>
    </source>
</reference>
<sequence length="198" mass="21794">MIAISGVPGSGKTSLATAVSAEIQASYGKDCPTVIVPMDGFHLYRSQLAAMPNPTEATHRRGAAFTLDAERFYQLVKALREPVTENTPTIYAPSFDHAVKDPVEDDIEIPREAGIIIFEGLYLSLDREPWSSAARLMDELWFLDVDSEVARARLIKRHVASGIVPDEEAAKHRVSSTDQLNADDILGNRLPVDEFICL</sequence>